<accession>A0A075WEM3</accession>
<protein>
    <recommendedName>
        <fullName evidence="1">Piwi domain-containing protein</fullName>
    </recommendedName>
</protein>
<organism evidence="2 3">
    <name type="scientific">Archaeoglobus fulgidus DSM 8774</name>
    <dbReference type="NCBI Taxonomy" id="1344584"/>
    <lineage>
        <taxon>Archaea</taxon>
        <taxon>Methanobacteriati</taxon>
        <taxon>Methanobacteriota</taxon>
        <taxon>Archaeoglobi</taxon>
        <taxon>Archaeoglobales</taxon>
        <taxon>Archaeoglobaceae</taxon>
        <taxon>Archaeoglobus</taxon>
    </lineage>
</organism>
<dbReference type="Gene3D" id="3.30.420.10">
    <property type="entry name" value="Ribonuclease H-like superfamily/Ribonuclease H"/>
    <property type="match status" value="1"/>
</dbReference>
<dbReference type="Gene3D" id="3.40.50.2300">
    <property type="match status" value="1"/>
</dbReference>
<dbReference type="PROSITE" id="PS50822">
    <property type="entry name" value="PIWI"/>
    <property type="match status" value="1"/>
</dbReference>
<dbReference type="SMART" id="SM00950">
    <property type="entry name" value="Piwi"/>
    <property type="match status" value="1"/>
</dbReference>
<dbReference type="Proteomes" id="UP000028501">
    <property type="component" value="Chromosome"/>
</dbReference>
<dbReference type="SUPFAM" id="SSF53098">
    <property type="entry name" value="Ribonuclease H-like"/>
    <property type="match status" value="1"/>
</dbReference>
<dbReference type="AlphaFoldDB" id="A0A075WEM3"/>
<feature type="domain" description="Piwi" evidence="1">
    <location>
        <begin position="109"/>
        <end position="405"/>
    </location>
</feature>
<evidence type="ECO:0000313" key="3">
    <source>
        <dbReference type="Proteomes" id="UP000028501"/>
    </source>
</evidence>
<gene>
    <name evidence="2" type="ORF">AFULGI_00014280</name>
</gene>
<dbReference type="KEGG" id="afg:AFULGI_00014280"/>
<sequence length="426" mass="49112">MEYKIVENGLTYRIGNGASVPISNTGELIKGLRNYGPYEVPSLKYNQIALIHNNQFSSLINQLKSQISSKIDEVWHIHNINISEFIYDSPHFDSIKSQVDNAIDTGVDGIMLVLPEYNTPLYYKLKSYLINSIPSQFMRYDILSNRNLTFYVDNLLVQFVSKLGGKPWILNVDPEKGSDIIIGTGATRIDNVNLFCFAMVFKKDGTMLWNEISPIVTSSEYLTYLKSTIKKVVYGFKKSNPDWDVEKLTLHVSGKRPKMKDGETKILKETVEELKKQEMVSRDVKYAILHLNETHPFWVMGDPNNRFHPYEGTKVKLSSKRYLLTLLQPYLKRNGLEMVTPIKPLSVEIVSDNWTSEEYYHNVHEILDEIYYLSKMNWRGFRSRNLPVTVNYPKLVAGIIANVNRYGGYPINPEGNRSLQTNPWFL</sequence>
<reference evidence="2 3" key="1">
    <citation type="submission" date="2013-07" db="EMBL/GenBank/DDBJ databases">
        <title>Genome of Archaeoglobus fulgidus.</title>
        <authorList>
            <person name="Fiebig A."/>
            <person name="Birkeland N.-K."/>
        </authorList>
    </citation>
    <scope>NUCLEOTIDE SEQUENCE [LARGE SCALE GENOMIC DNA]</scope>
    <source>
        <strain evidence="2 3">DSM 8774</strain>
    </source>
</reference>
<dbReference type="EMBL" id="CP006577">
    <property type="protein sequence ID" value="AIG98197.1"/>
    <property type="molecule type" value="Genomic_DNA"/>
</dbReference>
<dbReference type="InterPro" id="IPR003165">
    <property type="entry name" value="Piwi"/>
</dbReference>
<dbReference type="CDD" id="cd02826">
    <property type="entry name" value="Piwi-like"/>
    <property type="match status" value="1"/>
</dbReference>
<dbReference type="GO" id="GO:0003676">
    <property type="term" value="F:nucleic acid binding"/>
    <property type="evidence" value="ECO:0007669"/>
    <property type="project" value="InterPro"/>
</dbReference>
<evidence type="ECO:0000259" key="1">
    <source>
        <dbReference type="PROSITE" id="PS50822"/>
    </source>
</evidence>
<evidence type="ECO:0000313" key="2">
    <source>
        <dbReference type="EMBL" id="AIG98197.1"/>
    </source>
</evidence>
<dbReference type="HOGENOM" id="CLU_643412_0_0_2"/>
<dbReference type="InterPro" id="IPR057272">
    <property type="entry name" value="Piwi_nem"/>
</dbReference>
<dbReference type="Pfam" id="PF02171">
    <property type="entry name" value="Piwi"/>
    <property type="match status" value="1"/>
</dbReference>
<dbReference type="InterPro" id="IPR036397">
    <property type="entry name" value="RNaseH_sf"/>
</dbReference>
<name>A0A075WEM3_ARCFL</name>
<proteinExistence type="predicted"/>
<dbReference type="InterPro" id="IPR012337">
    <property type="entry name" value="RNaseH-like_sf"/>
</dbReference>